<reference evidence="3" key="1">
    <citation type="submission" date="2021-07" db="EMBL/GenBank/DDBJ databases">
        <title>Genome Resource of American Ginseng Black Spot Pathogen Alternaria panax.</title>
        <authorList>
            <person name="Qiu C."/>
            <person name="Wang W."/>
            <person name="Liu Z."/>
        </authorList>
    </citation>
    <scope>NUCLEOTIDE SEQUENCE</scope>
    <source>
        <strain evidence="3">BNCC115425</strain>
    </source>
</reference>
<dbReference type="SUPFAM" id="SSF46689">
    <property type="entry name" value="Homeodomain-like"/>
    <property type="match status" value="1"/>
</dbReference>
<name>A0AAD4IJV9_9PLEO</name>
<feature type="domain" description="HTH CENPB-type" evidence="2">
    <location>
        <begin position="49"/>
        <end position="119"/>
    </location>
</feature>
<evidence type="ECO:0000259" key="2">
    <source>
        <dbReference type="PROSITE" id="PS51253"/>
    </source>
</evidence>
<evidence type="ECO:0000256" key="1">
    <source>
        <dbReference type="ARBA" id="ARBA00023125"/>
    </source>
</evidence>
<dbReference type="GO" id="GO:0003677">
    <property type="term" value="F:DNA binding"/>
    <property type="evidence" value="ECO:0007669"/>
    <property type="project" value="UniProtKB-KW"/>
</dbReference>
<dbReference type="Pfam" id="PF03184">
    <property type="entry name" value="DDE_1"/>
    <property type="match status" value="1"/>
</dbReference>
<evidence type="ECO:0000313" key="4">
    <source>
        <dbReference type="Proteomes" id="UP001199106"/>
    </source>
</evidence>
<keyword evidence="1" id="KW-0238">DNA-binding</keyword>
<dbReference type="PROSITE" id="PS51253">
    <property type="entry name" value="HTH_CENPB"/>
    <property type="match status" value="1"/>
</dbReference>
<dbReference type="Proteomes" id="UP001199106">
    <property type="component" value="Unassembled WGS sequence"/>
</dbReference>
<dbReference type="InterPro" id="IPR006600">
    <property type="entry name" value="HTH_CenpB_DNA-bd_dom"/>
</dbReference>
<dbReference type="AlphaFoldDB" id="A0AAD4IJV9"/>
<dbReference type="SMART" id="SM00674">
    <property type="entry name" value="CENPB"/>
    <property type="match status" value="1"/>
</dbReference>
<gene>
    <name evidence="3" type="ORF">G6011_00770</name>
</gene>
<dbReference type="PANTHER" id="PTHR19303">
    <property type="entry name" value="TRANSPOSON"/>
    <property type="match status" value="1"/>
</dbReference>
<dbReference type="EMBL" id="JAANER010000001">
    <property type="protein sequence ID" value="KAG9195649.1"/>
    <property type="molecule type" value="Genomic_DNA"/>
</dbReference>
<dbReference type="GO" id="GO:0005634">
    <property type="term" value="C:nucleus"/>
    <property type="evidence" value="ECO:0007669"/>
    <property type="project" value="TreeGrafter"/>
</dbReference>
<dbReference type="Pfam" id="PF03221">
    <property type="entry name" value="HTH_Tnp_Tc5"/>
    <property type="match status" value="1"/>
</dbReference>
<dbReference type="PANTHER" id="PTHR19303:SF74">
    <property type="entry name" value="POGO TRANSPOSABLE ELEMENT WITH KRAB DOMAIN"/>
    <property type="match status" value="1"/>
</dbReference>
<comment type="caution">
    <text evidence="3">The sequence shown here is derived from an EMBL/GenBank/DDBJ whole genome shotgun (WGS) entry which is preliminary data.</text>
</comment>
<organism evidence="3 4">
    <name type="scientific">Alternaria panax</name>
    <dbReference type="NCBI Taxonomy" id="48097"/>
    <lineage>
        <taxon>Eukaryota</taxon>
        <taxon>Fungi</taxon>
        <taxon>Dikarya</taxon>
        <taxon>Ascomycota</taxon>
        <taxon>Pezizomycotina</taxon>
        <taxon>Dothideomycetes</taxon>
        <taxon>Pleosporomycetidae</taxon>
        <taxon>Pleosporales</taxon>
        <taxon>Pleosporineae</taxon>
        <taxon>Pleosporaceae</taxon>
        <taxon>Alternaria</taxon>
        <taxon>Alternaria sect. Panax</taxon>
    </lineage>
</organism>
<sequence>MDAREVAIQSAIRDLESGVYKSQRAAAAAWGIPRSSLRARLAGHLPHAIAHENQQRLSSVQEEFLVDWILDEDSRAQPPSHARVREMATRILRLSNDHDPLGQRWLQSFIARQPRVSSIIGRSIEVARADAASPAVIRAFLELFERTRIELNIKLDDIWNMDETGVALGVCTNTRVVARAGKRKAYIKAPGNREWVSIIESVSATGRKLRCMVIFKGKSLQTTWFPSELVPDWIYTTSENGWTAKVIGLEWLRRIYIPETTPDPGRHRMLILDRHGSHIDIEFM</sequence>
<dbReference type="InterPro" id="IPR009057">
    <property type="entry name" value="Homeodomain-like_sf"/>
</dbReference>
<dbReference type="InterPro" id="IPR004875">
    <property type="entry name" value="DDE_SF_endonuclease_dom"/>
</dbReference>
<keyword evidence="4" id="KW-1185">Reference proteome</keyword>
<protein>
    <recommendedName>
        <fullName evidence="2">HTH CENPB-type domain-containing protein</fullName>
    </recommendedName>
</protein>
<proteinExistence type="predicted"/>
<accession>A0AAD4IJV9</accession>
<evidence type="ECO:0000313" key="3">
    <source>
        <dbReference type="EMBL" id="KAG9195649.1"/>
    </source>
</evidence>
<dbReference type="InterPro" id="IPR050863">
    <property type="entry name" value="CenT-Element_Derived"/>
</dbReference>